<comment type="caution">
    <text evidence="2">The sequence shown here is derived from an EMBL/GenBank/DDBJ whole genome shotgun (WGS) entry which is preliminary data.</text>
</comment>
<organism evidence="2">
    <name type="scientific">marine sediment metagenome</name>
    <dbReference type="NCBI Taxonomy" id="412755"/>
    <lineage>
        <taxon>unclassified sequences</taxon>
        <taxon>metagenomes</taxon>
        <taxon>ecological metagenomes</taxon>
    </lineage>
</organism>
<gene>
    <name evidence="2" type="ORF">LCGC14_1671940</name>
</gene>
<feature type="compositionally biased region" description="Basic and acidic residues" evidence="1">
    <location>
        <begin position="10"/>
        <end position="22"/>
    </location>
</feature>
<dbReference type="EMBL" id="LAZR01014362">
    <property type="protein sequence ID" value="KKM17824.1"/>
    <property type="molecule type" value="Genomic_DNA"/>
</dbReference>
<protein>
    <submittedName>
        <fullName evidence="2">Uncharacterized protein</fullName>
    </submittedName>
</protein>
<evidence type="ECO:0000313" key="2">
    <source>
        <dbReference type="EMBL" id="KKM17824.1"/>
    </source>
</evidence>
<proteinExistence type="predicted"/>
<sequence>MGLEQYFQRTNEERRDRRARTDKLSAAREGVVKALELAIEEHPSCIHPACPIKEVGAWCCFVGVARAALKEYEEANKCQI</sequence>
<evidence type="ECO:0000256" key="1">
    <source>
        <dbReference type="SAM" id="MobiDB-lite"/>
    </source>
</evidence>
<reference evidence="2" key="1">
    <citation type="journal article" date="2015" name="Nature">
        <title>Complex archaea that bridge the gap between prokaryotes and eukaryotes.</title>
        <authorList>
            <person name="Spang A."/>
            <person name="Saw J.H."/>
            <person name="Jorgensen S.L."/>
            <person name="Zaremba-Niedzwiedzka K."/>
            <person name="Martijn J."/>
            <person name="Lind A.E."/>
            <person name="van Eijk R."/>
            <person name="Schleper C."/>
            <person name="Guy L."/>
            <person name="Ettema T.J."/>
        </authorList>
    </citation>
    <scope>NUCLEOTIDE SEQUENCE</scope>
</reference>
<accession>A0A0F9IDH7</accession>
<dbReference type="AlphaFoldDB" id="A0A0F9IDH7"/>
<name>A0A0F9IDH7_9ZZZZ</name>
<feature type="region of interest" description="Disordered" evidence="1">
    <location>
        <begin position="1"/>
        <end position="22"/>
    </location>
</feature>